<dbReference type="EMBL" id="FJ185320">
    <property type="protein sequence ID" value="ACN87373.1"/>
    <property type="molecule type" value="Genomic_DNA"/>
</dbReference>
<dbReference type="SUPFAM" id="SSF52540">
    <property type="entry name" value="P-loop containing nucleoside triphosphate hydrolases"/>
    <property type="match status" value="1"/>
</dbReference>
<name>C7A6Z6_CORAV</name>
<dbReference type="GO" id="GO:0006952">
    <property type="term" value="P:defense response"/>
    <property type="evidence" value="ECO:0007669"/>
    <property type="project" value="UniProtKB-KW"/>
</dbReference>
<reference evidence="3" key="1">
    <citation type="submission" date="2008-09" db="EMBL/GenBank/DDBJ databases">
        <title>Gene candidates for pathogen perception in Corylus avellana.</title>
        <authorList>
            <person name="Pilotti M."/>
            <person name="Tizzani L."/>
            <person name="Brunetti A."/>
            <person name="Gervasi F."/>
            <person name="Gallelli A."/>
        </authorList>
    </citation>
    <scope>NUCLEOTIDE SEQUENCE</scope>
    <source>
        <strain evidence="3">Cav.tr.F4.161</strain>
    </source>
</reference>
<accession>C7A6Z6</accession>
<sequence>TTLAQLVYNDERVEKHFDLEVWVCVSGLFDVFMVMKTILEAVTLSNYDIKDLNQLQVKLKETLTEKKFLLVLDDVWDKTYARWKVLSNTFKCGAQGSKVIVTTHDQEVASVMFASAIHRIVELPEDDCWSLFAKYAFHNGNSDERLKLEALGIEIVKKCK</sequence>
<protein>
    <submittedName>
        <fullName evidence="3">NBS-containing resistance-like protein</fullName>
    </submittedName>
</protein>
<evidence type="ECO:0000313" key="3">
    <source>
        <dbReference type="EMBL" id="ACN87373.1"/>
    </source>
</evidence>
<evidence type="ECO:0000256" key="1">
    <source>
        <dbReference type="ARBA" id="ARBA00022821"/>
    </source>
</evidence>
<dbReference type="GO" id="GO:0043531">
    <property type="term" value="F:ADP binding"/>
    <property type="evidence" value="ECO:0007669"/>
    <property type="project" value="InterPro"/>
</dbReference>
<feature type="non-terminal residue" evidence="3">
    <location>
        <position position="160"/>
    </location>
</feature>
<feature type="domain" description="NB-ARC" evidence="2">
    <location>
        <begin position="1"/>
        <end position="139"/>
    </location>
</feature>
<feature type="non-terminal residue" evidence="3">
    <location>
        <position position="1"/>
    </location>
</feature>
<dbReference type="PANTHER" id="PTHR36766:SF51">
    <property type="entry name" value="DISEASE RESISTANCE RPP13-LIKE PROTEIN 1"/>
    <property type="match status" value="1"/>
</dbReference>
<dbReference type="InterPro" id="IPR002182">
    <property type="entry name" value="NB-ARC"/>
</dbReference>
<evidence type="ECO:0000259" key="2">
    <source>
        <dbReference type="Pfam" id="PF00931"/>
    </source>
</evidence>
<organism evidence="3">
    <name type="scientific">Corylus avellana</name>
    <name type="common">European hazel</name>
    <name type="synonym">Corylus maxima</name>
    <dbReference type="NCBI Taxonomy" id="13451"/>
    <lineage>
        <taxon>Eukaryota</taxon>
        <taxon>Viridiplantae</taxon>
        <taxon>Streptophyta</taxon>
        <taxon>Embryophyta</taxon>
        <taxon>Tracheophyta</taxon>
        <taxon>Spermatophyta</taxon>
        <taxon>Magnoliopsida</taxon>
        <taxon>eudicotyledons</taxon>
        <taxon>Gunneridae</taxon>
        <taxon>Pentapetalae</taxon>
        <taxon>rosids</taxon>
        <taxon>fabids</taxon>
        <taxon>Fagales</taxon>
        <taxon>Betulaceae</taxon>
        <taxon>Corylus</taxon>
    </lineage>
</organism>
<dbReference type="Pfam" id="PF00931">
    <property type="entry name" value="NB-ARC"/>
    <property type="match status" value="1"/>
</dbReference>
<keyword evidence="1" id="KW-0611">Plant defense</keyword>
<proteinExistence type="predicted"/>
<dbReference type="AlphaFoldDB" id="C7A6Z6"/>
<dbReference type="InterPro" id="IPR027417">
    <property type="entry name" value="P-loop_NTPase"/>
</dbReference>
<dbReference type="Gene3D" id="3.40.50.300">
    <property type="entry name" value="P-loop containing nucleotide triphosphate hydrolases"/>
    <property type="match status" value="1"/>
</dbReference>
<dbReference type="PANTHER" id="PTHR36766">
    <property type="entry name" value="PLANT BROAD-SPECTRUM MILDEW RESISTANCE PROTEIN RPW8"/>
    <property type="match status" value="1"/>
</dbReference>